<reference evidence="12 13" key="1">
    <citation type="submission" date="2024-03" db="EMBL/GenBank/DDBJ databases">
        <title>The Acrasis kona genome and developmental transcriptomes reveal deep origins of eukaryotic multicellular pathways.</title>
        <authorList>
            <person name="Sheikh S."/>
            <person name="Fu C.-J."/>
            <person name="Brown M.W."/>
            <person name="Baldauf S.L."/>
        </authorList>
    </citation>
    <scope>NUCLEOTIDE SEQUENCE [LARGE SCALE GENOMIC DNA]</scope>
    <source>
        <strain evidence="12 13">ATCC MYA-3509</strain>
    </source>
</reference>
<dbReference type="GO" id="GO:0005739">
    <property type="term" value="C:mitochondrion"/>
    <property type="evidence" value="ECO:0007669"/>
    <property type="project" value="TreeGrafter"/>
</dbReference>
<dbReference type="AlphaFoldDB" id="A0AAW2ZSJ8"/>
<dbReference type="InterPro" id="IPR011249">
    <property type="entry name" value="Metalloenz_LuxS/M16"/>
</dbReference>
<evidence type="ECO:0000259" key="10">
    <source>
        <dbReference type="Pfam" id="PF16187"/>
    </source>
</evidence>
<keyword evidence="5" id="KW-0862">Zinc</keyword>
<gene>
    <name evidence="12" type="ORF">AKO1_010068</name>
</gene>
<comment type="similarity">
    <text evidence="1 7">Belongs to the peptidase M16 family.</text>
</comment>
<dbReference type="InterPro" id="IPR050626">
    <property type="entry name" value="Peptidase_M16"/>
</dbReference>
<keyword evidence="2" id="KW-0645">Protease</keyword>
<evidence type="ECO:0000259" key="11">
    <source>
        <dbReference type="Pfam" id="PF22456"/>
    </source>
</evidence>
<dbReference type="InterPro" id="IPR001431">
    <property type="entry name" value="Pept_M16_Zn_BS"/>
</dbReference>
<evidence type="ECO:0000256" key="2">
    <source>
        <dbReference type="ARBA" id="ARBA00022670"/>
    </source>
</evidence>
<comment type="caution">
    <text evidence="12">The sequence shown here is derived from an EMBL/GenBank/DDBJ whole genome shotgun (WGS) entry which is preliminary data.</text>
</comment>
<dbReference type="GO" id="GO:0043171">
    <property type="term" value="P:peptide catabolic process"/>
    <property type="evidence" value="ECO:0007669"/>
    <property type="project" value="TreeGrafter"/>
</dbReference>
<dbReference type="SUPFAM" id="SSF63411">
    <property type="entry name" value="LuxS/MPP-like metallohydrolase"/>
    <property type="match status" value="4"/>
</dbReference>
<accession>A0AAW2ZSJ8</accession>
<dbReference type="Gene3D" id="3.30.830.10">
    <property type="entry name" value="Metalloenzyme, LuxS/M16 peptidase-like"/>
    <property type="match status" value="4"/>
</dbReference>
<dbReference type="FunFam" id="3.30.830.10:FF:000005">
    <property type="entry name" value="nardilysin isoform X1"/>
    <property type="match status" value="1"/>
</dbReference>
<dbReference type="Pfam" id="PF00675">
    <property type="entry name" value="Peptidase_M16"/>
    <property type="match status" value="1"/>
</dbReference>
<evidence type="ECO:0000259" key="8">
    <source>
        <dbReference type="Pfam" id="PF00675"/>
    </source>
</evidence>
<dbReference type="Pfam" id="PF05193">
    <property type="entry name" value="Peptidase_M16_C"/>
    <property type="match status" value="1"/>
</dbReference>
<evidence type="ECO:0000313" key="13">
    <source>
        <dbReference type="Proteomes" id="UP001431209"/>
    </source>
</evidence>
<keyword evidence="6" id="KW-0482">Metalloprotease</keyword>
<dbReference type="GO" id="GO:0004222">
    <property type="term" value="F:metalloendopeptidase activity"/>
    <property type="evidence" value="ECO:0007669"/>
    <property type="project" value="InterPro"/>
</dbReference>
<proteinExistence type="inferred from homology"/>
<evidence type="ECO:0000313" key="12">
    <source>
        <dbReference type="EMBL" id="KAL0491918.1"/>
    </source>
</evidence>
<evidence type="ECO:0000256" key="1">
    <source>
        <dbReference type="ARBA" id="ARBA00007261"/>
    </source>
</evidence>
<name>A0AAW2ZSJ8_9EUKA</name>
<dbReference type="Pfam" id="PF16187">
    <property type="entry name" value="Peptidase_M16_M"/>
    <property type="match status" value="1"/>
</dbReference>
<dbReference type="Proteomes" id="UP001431209">
    <property type="component" value="Unassembled WGS sequence"/>
</dbReference>
<evidence type="ECO:0000256" key="7">
    <source>
        <dbReference type="RuleBase" id="RU004447"/>
    </source>
</evidence>
<dbReference type="GO" id="GO:0005829">
    <property type="term" value="C:cytosol"/>
    <property type="evidence" value="ECO:0007669"/>
    <property type="project" value="TreeGrafter"/>
</dbReference>
<keyword evidence="4" id="KW-0378">Hydrolase</keyword>
<feature type="domain" description="Peptidase M16 N-terminal" evidence="8">
    <location>
        <begin position="29"/>
        <end position="160"/>
    </location>
</feature>
<feature type="domain" description="Peptidase M16 C-terminal" evidence="9">
    <location>
        <begin position="190"/>
        <end position="371"/>
    </location>
</feature>
<protein>
    <submittedName>
        <fullName evidence="12">Insulysin</fullName>
    </submittedName>
</protein>
<feature type="domain" description="Coenzyme PQQ synthesis protein F-like C-terminal lobe" evidence="11">
    <location>
        <begin position="769"/>
        <end position="868"/>
    </location>
</feature>
<evidence type="ECO:0000256" key="6">
    <source>
        <dbReference type="ARBA" id="ARBA00023049"/>
    </source>
</evidence>
<evidence type="ECO:0000256" key="5">
    <source>
        <dbReference type="ARBA" id="ARBA00022833"/>
    </source>
</evidence>
<evidence type="ECO:0000259" key="9">
    <source>
        <dbReference type="Pfam" id="PF05193"/>
    </source>
</evidence>
<dbReference type="InterPro" id="IPR011765">
    <property type="entry name" value="Pept_M16_N"/>
</dbReference>
<dbReference type="GO" id="GO:0051603">
    <property type="term" value="P:proteolysis involved in protein catabolic process"/>
    <property type="evidence" value="ECO:0007669"/>
    <property type="project" value="TreeGrafter"/>
</dbReference>
<dbReference type="EMBL" id="JAOPGA020001884">
    <property type="protein sequence ID" value="KAL0491918.1"/>
    <property type="molecule type" value="Genomic_DNA"/>
</dbReference>
<dbReference type="FunFam" id="3.30.830.10:FF:000004">
    <property type="entry name" value="Putative insulin-degrading enzyme"/>
    <property type="match status" value="1"/>
</dbReference>
<evidence type="ECO:0000256" key="4">
    <source>
        <dbReference type="ARBA" id="ARBA00022801"/>
    </source>
</evidence>
<organism evidence="12 13">
    <name type="scientific">Acrasis kona</name>
    <dbReference type="NCBI Taxonomy" id="1008807"/>
    <lineage>
        <taxon>Eukaryota</taxon>
        <taxon>Discoba</taxon>
        <taxon>Heterolobosea</taxon>
        <taxon>Tetramitia</taxon>
        <taxon>Eutetramitia</taxon>
        <taxon>Acrasidae</taxon>
        <taxon>Acrasis</taxon>
    </lineage>
</organism>
<feature type="domain" description="Peptidase M16 middle/third" evidence="10">
    <location>
        <begin position="377"/>
        <end position="658"/>
    </location>
</feature>
<dbReference type="PANTHER" id="PTHR43690:SF18">
    <property type="entry name" value="INSULIN-DEGRADING ENZYME-RELATED"/>
    <property type="match status" value="1"/>
</dbReference>
<dbReference type="Pfam" id="PF22456">
    <property type="entry name" value="PqqF-like_C_4"/>
    <property type="match status" value="1"/>
</dbReference>
<dbReference type="InterPro" id="IPR007863">
    <property type="entry name" value="Peptidase_M16_C"/>
</dbReference>
<keyword evidence="3" id="KW-0479">Metal-binding</keyword>
<dbReference type="GO" id="GO:0046872">
    <property type="term" value="F:metal ion binding"/>
    <property type="evidence" value="ECO:0007669"/>
    <property type="project" value="UniProtKB-KW"/>
</dbReference>
<sequence length="951" mass="110341">MHDRTTIQIPEGDDREYKLIRLDNDLEALIISDSKADKAAAALDVKVGHFSDPIEVPGLAHFCEHMLFLGTEKYPQEGSYQDFIKQNGGSTNAYTDMENTNYFFDVIPSQFEEGLDRFSQFFISPLFSQDATARELRAVHSEHSKNVQEDSWRQFQFLKSSCNPEHPFHKFGTGNLSTLDPPPEQNIDVRTELLKFHSAYYSSNIMKLVVSSSQSIETLESWVRNKFSAIQNKAVSMNRSDLDDVPLFTNEQLGKYYRIASVRDLRELTLVFPIPIAKDHYYYKPDHYWSHLLGHESEGSIFSCLKNKGWVNSLSAGQTCKFQGNIIFSIVCSMTQQGEVHYNEIISVIFDYLHEMRTLGVAKWVHDECKDIAAVQFRFLEKINPTDFCSSLSVNMQKYDSEHIISGGRLLFKYDEARIFELLKYFVPSNMNIIHANQSNASIAEHKEIWYETPYKVDPISSEFISEWNIPGVKKCDLHLPQPNPFIPKDLQIRPPPSGNDSTLSLIKKEPYCNLWFKQDLVYNRPRVNLFHNIVIPGTYSSPHNIIMARLFALLISDSLTQYSYYGDLAGVSYDIQPSVTGFNVYLSGYNDKISVLNQKVFSCAFGPLEDFLVEDRFELIKEQLHRTFKNMRKDQPYQHCVGASMQLMYQVKYTFEEYELVVQQITFDHLKQFIPVWLSCCRLDALYHGNMSKDEALALNQSTLDIIKTRWVPLKSQEPDERVVNYNMHKNTYIRRQEEYNQENKNSAIEVVYQIGIRTARVDAMLDLFCQVFSNPFYTQIRTVEQIGYIVFSRVRVDHNISSLSLIVQSSEKSPLHMVQRSDLFVASFGQVLSEVKQEEIDKHIKSLIAKKLEKDKQLKQETLRYWGEIVTGQFCFDRRLKQVKELENITKEELVDFYKKIISNSKIVTMMVSHQHVEELNNREADGIYIDDVCDFKKGKELYESQVNY</sequence>
<dbReference type="InterPro" id="IPR054734">
    <property type="entry name" value="PqqF-like_C_4"/>
</dbReference>
<evidence type="ECO:0000256" key="3">
    <source>
        <dbReference type="ARBA" id="ARBA00022723"/>
    </source>
</evidence>
<dbReference type="PANTHER" id="PTHR43690">
    <property type="entry name" value="NARDILYSIN"/>
    <property type="match status" value="1"/>
</dbReference>
<dbReference type="InterPro" id="IPR032632">
    <property type="entry name" value="Peptidase_M16_M"/>
</dbReference>
<keyword evidence="13" id="KW-1185">Reference proteome</keyword>
<dbReference type="PROSITE" id="PS00143">
    <property type="entry name" value="INSULINASE"/>
    <property type="match status" value="1"/>
</dbReference>